<gene>
    <name evidence="3" type="ORF">ERS852411_00107</name>
</gene>
<dbReference type="GO" id="GO:0003677">
    <property type="term" value="F:DNA binding"/>
    <property type="evidence" value="ECO:0007669"/>
    <property type="project" value="UniProtKB-KW"/>
</dbReference>
<dbReference type="Gene3D" id="1.10.260.40">
    <property type="entry name" value="lambda repressor-like DNA-binding domains"/>
    <property type="match status" value="1"/>
</dbReference>
<protein>
    <submittedName>
        <fullName evidence="3">Uncharacterized protein conserved in bacteria</fullName>
    </submittedName>
</protein>
<feature type="domain" description="HTH cro/C1-type" evidence="2">
    <location>
        <begin position="11"/>
        <end position="66"/>
    </location>
</feature>
<dbReference type="PANTHER" id="PTHR46558">
    <property type="entry name" value="TRACRIPTIONAL REGULATORY PROTEIN-RELATED-RELATED"/>
    <property type="match status" value="1"/>
</dbReference>
<accession>A0A173XXK1</accession>
<dbReference type="PANTHER" id="PTHR46558:SF13">
    <property type="entry name" value="HTH-TYPE TRANSCRIPTIONAL REGULATOR IMMR"/>
    <property type="match status" value="1"/>
</dbReference>
<dbReference type="EMBL" id="CYZT01000003">
    <property type="protein sequence ID" value="CUN56671.1"/>
    <property type="molecule type" value="Genomic_DNA"/>
</dbReference>
<proteinExistence type="predicted"/>
<sequence length="282" mass="32137">MQPKLTIQERLKDLRVERGLTLEQLSAETGISRSALGKYEADDFKDISPFSMVELAKFYGVSTDYLLGLTEQKNHPNTELDALHLGDDAIEVLKTGKFNHRLLSELICHKDFQRFMLDAEIYVDRIADMRVNDMNAVLEAVRQMALMKNGGEENDLHLRTLEVAQIREDEYFGSLIADDLKGILRDIREQHRPDTMTADESSLVATVQGQLQDAMNFEGSSEEKQVRSFLATFGIDYDKLTKEQFVSLIEILKLSKYLKSPISQRGKARPQLSHGKGKKKRK</sequence>
<dbReference type="SUPFAM" id="SSF47413">
    <property type="entry name" value="lambda repressor-like DNA-binding domains"/>
    <property type="match status" value="1"/>
</dbReference>
<dbReference type="RefSeq" id="WP_021632993.1">
    <property type="nucleotide sequence ID" value="NZ_JADNAN010000011.1"/>
</dbReference>
<dbReference type="AlphaFoldDB" id="A0A173XXK1"/>
<dbReference type="InterPro" id="IPR010982">
    <property type="entry name" value="Lambda_DNA-bd_dom_sf"/>
</dbReference>
<dbReference type="Proteomes" id="UP000095746">
    <property type="component" value="Unassembled WGS sequence"/>
</dbReference>
<keyword evidence="1" id="KW-0238">DNA-binding</keyword>
<evidence type="ECO:0000313" key="3">
    <source>
        <dbReference type="EMBL" id="CUN56671.1"/>
    </source>
</evidence>
<dbReference type="CDD" id="cd00093">
    <property type="entry name" value="HTH_XRE"/>
    <property type="match status" value="1"/>
</dbReference>
<evidence type="ECO:0000259" key="2">
    <source>
        <dbReference type="PROSITE" id="PS50943"/>
    </source>
</evidence>
<dbReference type="SMART" id="SM00530">
    <property type="entry name" value="HTH_XRE"/>
    <property type="match status" value="1"/>
</dbReference>
<evidence type="ECO:0000313" key="4">
    <source>
        <dbReference type="Proteomes" id="UP000095746"/>
    </source>
</evidence>
<organism evidence="3 4">
    <name type="scientific">Flavonifractor plautii</name>
    <name type="common">Fusobacterium plautii</name>
    <dbReference type="NCBI Taxonomy" id="292800"/>
    <lineage>
        <taxon>Bacteria</taxon>
        <taxon>Bacillati</taxon>
        <taxon>Bacillota</taxon>
        <taxon>Clostridia</taxon>
        <taxon>Eubacteriales</taxon>
        <taxon>Oscillospiraceae</taxon>
        <taxon>Flavonifractor</taxon>
    </lineage>
</organism>
<evidence type="ECO:0000256" key="1">
    <source>
        <dbReference type="ARBA" id="ARBA00023125"/>
    </source>
</evidence>
<reference evidence="3 4" key="1">
    <citation type="submission" date="2015-09" db="EMBL/GenBank/DDBJ databases">
        <authorList>
            <consortium name="Pathogen Informatics"/>
        </authorList>
    </citation>
    <scope>NUCLEOTIDE SEQUENCE [LARGE SCALE GENOMIC DNA]</scope>
    <source>
        <strain evidence="3 4">2789STDY5608854</strain>
    </source>
</reference>
<dbReference type="InterPro" id="IPR001387">
    <property type="entry name" value="Cro/C1-type_HTH"/>
</dbReference>
<dbReference type="PROSITE" id="PS50943">
    <property type="entry name" value="HTH_CROC1"/>
    <property type="match status" value="1"/>
</dbReference>
<name>A0A173XXK1_FLAPL</name>
<dbReference type="Pfam" id="PF01381">
    <property type="entry name" value="HTH_3"/>
    <property type="match status" value="1"/>
</dbReference>